<accession>A0ABS5K676</accession>
<dbReference type="PROSITE" id="PS50234">
    <property type="entry name" value="VWFA"/>
    <property type="match status" value="1"/>
</dbReference>
<reference evidence="3 4" key="1">
    <citation type="journal article" date="2014" name="Int. J. Syst. Evol. Microbiol.">
        <title>Carboxylicivirga gen. nov. in the family Marinilabiliaceae with two novel species, Carboxylicivirga mesophila sp. nov. and Carboxylicivirga taeanensis sp. nov., and reclassification of Cytophaga fermentans as Saccharicrinis fermentans gen. nov., comb. nov.</title>
        <authorList>
            <person name="Yang S.H."/>
            <person name="Seo H.S."/>
            <person name="Woo J.H."/>
            <person name="Oh H.M."/>
            <person name="Jang H."/>
            <person name="Lee J.H."/>
            <person name="Kim S.J."/>
            <person name="Kwon K.K."/>
        </authorList>
    </citation>
    <scope>NUCLEOTIDE SEQUENCE [LARGE SCALE GENOMIC DNA]</scope>
    <source>
        <strain evidence="3 4">JCM 18290</strain>
    </source>
</reference>
<dbReference type="PANTHER" id="PTHR10579:SF43">
    <property type="entry name" value="ZINC FINGER (C3HC4-TYPE RING FINGER) FAMILY PROTEIN"/>
    <property type="match status" value="1"/>
</dbReference>
<dbReference type="Gene3D" id="2.60.40.1120">
    <property type="entry name" value="Carboxypeptidase-like, regulatory domain"/>
    <property type="match status" value="1"/>
</dbReference>
<evidence type="ECO:0000313" key="3">
    <source>
        <dbReference type="EMBL" id="MBS2210480.1"/>
    </source>
</evidence>
<evidence type="ECO:0000313" key="4">
    <source>
        <dbReference type="Proteomes" id="UP000721861"/>
    </source>
</evidence>
<dbReference type="InterPro" id="IPR021908">
    <property type="entry name" value="YfbK_C"/>
</dbReference>
<organism evidence="3 4">
    <name type="scientific">Carboxylicivirga mesophila</name>
    <dbReference type="NCBI Taxonomy" id="1166478"/>
    <lineage>
        <taxon>Bacteria</taxon>
        <taxon>Pseudomonadati</taxon>
        <taxon>Bacteroidota</taxon>
        <taxon>Bacteroidia</taxon>
        <taxon>Marinilabiliales</taxon>
        <taxon>Marinilabiliaceae</taxon>
        <taxon>Carboxylicivirga</taxon>
    </lineage>
</organism>
<feature type="signal peptide" evidence="1">
    <location>
        <begin position="1"/>
        <end position="21"/>
    </location>
</feature>
<dbReference type="Gene3D" id="3.40.50.410">
    <property type="entry name" value="von Willebrand factor, type A domain"/>
    <property type="match status" value="1"/>
</dbReference>
<dbReference type="InterPro" id="IPR002035">
    <property type="entry name" value="VWF_A"/>
</dbReference>
<evidence type="ECO:0000259" key="2">
    <source>
        <dbReference type="PROSITE" id="PS50234"/>
    </source>
</evidence>
<comment type="caution">
    <text evidence="3">The sequence shown here is derived from an EMBL/GenBank/DDBJ whole genome shotgun (WGS) entry which is preliminary data.</text>
</comment>
<evidence type="ECO:0000256" key="1">
    <source>
        <dbReference type="SAM" id="SignalP"/>
    </source>
</evidence>
<dbReference type="EMBL" id="JAGUCN010000002">
    <property type="protein sequence ID" value="MBS2210480.1"/>
    <property type="molecule type" value="Genomic_DNA"/>
</dbReference>
<keyword evidence="1" id="KW-0732">Signal</keyword>
<dbReference type="InterPro" id="IPR022156">
    <property type="entry name" value="Uncharacterised_YfbK_N"/>
</dbReference>
<feature type="domain" description="VWFA" evidence="2">
    <location>
        <begin position="265"/>
        <end position="443"/>
    </location>
</feature>
<dbReference type="InterPro" id="IPR051266">
    <property type="entry name" value="CLCR"/>
</dbReference>
<dbReference type="CDD" id="cd01465">
    <property type="entry name" value="vWA_subgroup"/>
    <property type="match status" value="1"/>
</dbReference>
<dbReference type="InterPro" id="IPR008969">
    <property type="entry name" value="CarboxyPept-like_regulatory"/>
</dbReference>
<protein>
    <submittedName>
        <fullName evidence="3">von Willebrand factor type A domain-containing protein</fullName>
    </submittedName>
</protein>
<sequence length="635" mass="69852">MKKKVLFLVALVAMLGIGIQAQTRMVTGLITDEAGSPLPGVSVVSKTTSEGTVSDTYGKYAIKVSGEKDILRFNFIGMVPQDIKVGKQTVINVVLKADVCEVEEVMVVAYGSSQKRSLTGAISGIKIRGAGRKGKRQKALQSQQAYFVMNDYEADFNTENYASINENGYKQVTQQPLSTFSVDVDRAAYTNVRRFLNSGQMPPHDAVRIEEMINYFDYEYEAPADDQPFAVKSELAVCPWNTGHHLLKIGLKGREIEKDNLPPSNLVFLIDVSGSMSSNNKLPLLKSSFRLLVNELRPEDHVAIVVYAGAAGVVLEPASGRDKKTILAALDKLEAGGSTAGGAGLKLAYKLAKEHYQEHANNRIILATDGDFNVGVSSNAAMEELVEKERDSGIFMTVLGFGMGNYKDDRMEIIADKGNGNYAYIDNLQEAQKTLVSEFGGTLFTIAKDVKFQIEFNPAKVLAYRLIGYENRLLNDEDFNDDTKDAGEIGAGHTVTALYEIIPVGAKDSKEWIKSVDKLKYQKQKEPVVTASDEWLTLKLRYKQPNGSKSQLMERPVSGPVKRFEKASDDFRFAAAVAGFGMLLSDSQYKGDLDYETIRAMAKAARGEDEQGFKAEMIRLVKTAESLDANLVYAE</sequence>
<dbReference type="InterPro" id="IPR036465">
    <property type="entry name" value="vWFA_dom_sf"/>
</dbReference>
<feature type="chain" id="PRO_5045836101" evidence="1">
    <location>
        <begin position="22"/>
        <end position="635"/>
    </location>
</feature>
<dbReference type="Pfam" id="PF12034">
    <property type="entry name" value="YfbK_C"/>
    <property type="match status" value="1"/>
</dbReference>
<name>A0ABS5K676_9BACT</name>
<dbReference type="Proteomes" id="UP000721861">
    <property type="component" value="Unassembled WGS sequence"/>
</dbReference>
<dbReference type="RefSeq" id="WP_212225686.1">
    <property type="nucleotide sequence ID" value="NZ_JAGUCN010000002.1"/>
</dbReference>
<keyword evidence="4" id="KW-1185">Reference proteome</keyword>
<dbReference type="SUPFAM" id="SSF53300">
    <property type="entry name" value="vWA-like"/>
    <property type="match status" value="1"/>
</dbReference>
<proteinExistence type="predicted"/>
<gene>
    <name evidence="3" type="ORF">KEM09_03660</name>
</gene>
<dbReference type="SUPFAM" id="SSF49464">
    <property type="entry name" value="Carboxypeptidase regulatory domain-like"/>
    <property type="match status" value="1"/>
</dbReference>
<dbReference type="Pfam" id="PF12450">
    <property type="entry name" value="vWF_A"/>
    <property type="match status" value="1"/>
</dbReference>
<dbReference type="PANTHER" id="PTHR10579">
    <property type="entry name" value="CALCIUM-ACTIVATED CHLORIDE CHANNEL REGULATOR"/>
    <property type="match status" value="1"/>
</dbReference>
<dbReference type="Pfam" id="PF13715">
    <property type="entry name" value="CarbopepD_reg_2"/>
    <property type="match status" value="1"/>
</dbReference>
<dbReference type="SMART" id="SM00327">
    <property type="entry name" value="VWA"/>
    <property type="match status" value="1"/>
</dbReference>
<dbReference type="Pfam" id="PF00092">
    <property type="entry name" value="VWA"/>
    <property type="match status" value="1"/>
</dbReference>